<dbReference type="InterPro" id="IPR036518">
    <property type="entry name" value="CobE/GbiG_C_sf"/>
</dbReference>
<proteinExistence type="predicted"/>
<dbReference type="RefSeq" id="WP_090733727.1">
    <property type="nucleotide sequence ID" value="NZ_FOHO01000004.1"/>
</dbReference>
<sequence>MIVAGFGFRRDATDDSLREALLRATGDLRIDALATVADKASAPALIRLADQLGLRLYPIAPDRIVTQDTVTRSARVSARRGTGSVAEAAALAATDPDGRLIGARHVSRDGMACCALARKGTP</sequence>
<name>A0A1I0DEF8_9RHOB</name>
<dbReference type="InterPro" id="IPR002750">
    <property type="entry name" value="CobE/GbiG_C"/>
</dbReference>
<dbReference type="STRING" id="364199.SAMN04489858_104115"/>
<reference evidence="2 3" key="1">
    <citation type="submission" date="2016-10" db="EMBL/GenBank/DDBJ databases">
        <authorList>
            <person name="de Groot N.N."/>
        </authorList>
    </citation>
    <scope>NUCLEOTIDE SEQUENCE [LARGE SCALE GENOMIC DNA]</scope>
    <source>
        <strain evidence="2 3">DSM 17862</strain>
    </source>
</reference>
<dbReference type="Proteomes" id="UP000199180">
    <property type="component" value="Unassembled WGS sequence"/>
</dbReference>
<dbReference type="GO" id="GO:0016787">
    <property type="term" value="F:hydrolase activity"/>
    <property type="evidence" value="ECO:0007669"/>
    <property type="project" value="UniProtKB-KW"/>
</dbReference>
<keyword evidence="3" id="KW-1185">Reference proteome</keyword>
<keyword evidence="2" id="KW-0378">Hydrolase</keyword>
<dbReference type="AlphaFoldDB" id="A0A1I0DEF8"/>
<dbReference type="InterPro" id="IPR052553">
    <property type="entry name" value="CbiG_hydrolase"/>
</dbReference>
<dbReference type="OrthoDB" id="7475241at2"/>
<dbReference type="SUPFAM" id="SSF159664">
    <property type="entry name" value="CobE/GbiG C-terminal domain-like"/>
    <property type="match status" value="1"/>
</dbReference>
<dbReference type="Gene3D" id="3.30.420.180">
    <property type="entry name" value="CobE/GbiG C-terminal domain"/>
    <property type="match status" value="1"/>
</dbReference>
<evidence type="ECO:0000313" key="2">
    <source>
        <dbReference type="EMBL" id="SET30760.1"/>
    </source>
</evidence>
<dbReference type="EMBL" id="FOHO01000004">
    <property type="protein sequence ID" value="SET30760.1"/>
    <property type="molecule type" value="Genomic_DNA"/>
</dbReference>
<dbReference type="Pfam" id="PF01890">
    <property type="entry name" value="CbiG_C"/>
    <property type="match status" value="1"/>
</dbReference>
<accession>A0A1I0DEF8</accession>
<organism evidence="2 3">
    <name type="scientific">Paracoccus homiensis</name>
    <dbReference type="NCBI Taxonomy" id="364199"/>
    <lineage>
        <taxon>Bacteria</taxon>
        <taxon>Pseudomonadati</taxon>
        <taxon>Pseudomonadota</taxon>
        <taxon>Alphaproteobacteria</taxon>
        <taxon>Rhodobacterales</taxon>
        <taxon>Paracoccaceae</taxon>
        <taxon>Paracoccus</taxon>
    </lineage>
</organism>
<evidence type="ECO:0000259" key="1">
    <source>
        <dbReference type="Pfam" id="PF01890"/>
    </source>
</evidence>
<protein>
    <submittedName>
        <fullName evidence="2">Cobalt-precorrin 5A hydrolase</fullName>
    </submittedName>
</protein>
<feature type="domain" description="CobE/GbiG C-terminal" evidence="1">
    <location>
        <begin position="2"/>
        <end position="117"/>
    </location>
</feature>
<dbReference type="PANTHER" id="PTHR37477:SF1">
    <property type="entry name" value="COBALT-PRECORRIN-5A HYDROLASE"/>
    <property type="match status" value="1"/>
</dbReference>
<gene>
    <name evidence="2" type="ORF">SAMN04489858_104115</name>
</gene>
<evidence type="ECO:0000313" key="3">
    <source>
        <dbReference type="Proteomes" id="UP000199180"/>
    </source>
</evidence>
<dbReference type="GO" id="GO:0009236">
    <property type="term" value="P:cobalamin biosynthetic process"/>
    <property type="evidence" value="ECO:0007669"/>
    <property type="project" value="InterPro"/>
</dbReference>
<dbReference type="PANTHER" id="PTHR37477">
    <property type="entry name" value="COBALT-PRECORRIN-5A HYDROLASE"/>
    <property type="match status" value="1"/>
</dbReference>